<evidence type="ECO:0000313" key="2">
    <source>
        <dbReference type="Proteomes" id="UP001189429"/>
    </source>
</evidence>
<evidence type="ECO:0000313" key="1">
    <source>
        <dbReference type="EMBL" id="CAK0889083.1"/>
    </source>
</evidence>
<name>A0ABN9WQX2_9DINO</name>
<dbReference type="PANTHER" id="PTHR28583:SF4">
    <property type="entry name" value="N-ACYLETHANOLAMINE-HYDROLYZING ACID AMIDASE"/>
    <property type="match status" value="1"/>
</dbReference>
<organism evidence="1 2">
    <name type="scientific">Prorocentrum cordatum</name>
    <dbReference type="NCBI Taxonomy" id="2364126"/>
    <lineage>
        <taxon>Eukaryota</taxon>
        <taxon>Sar</taxon>
        <taxon>Alveolata</taxon>
        <taxon>Dinophyceae</taxon>
        <taxon>Prorocentrales</taxon>
        <taxon>Prorocentraceae</taxon>
        <taxon>Prorocentrum</taxon>
    </lineage>
</organism>
<sequence length="403" mass="42569">MRPGLAGLLAASAAYSRACGAAPAQHELLRYDVDLEALPDLFGSPGLAGATAAAWLDTLRRAHPAAAEELAALSAALLRASPSEPLFELPALAVGMSLYPLLNIAAKNTTDARPSACTSALARMGGGRVLHGRSLDYEPRDPLALGSVVLDFRLRGEVAYRCLHPLPYGTALQWFTCVRPGAFSLSVNARSQGSWTEHNTSFPELLRRLEGSLLLGEVAEVAMATESYAAALAVLASAPAVSSNYFILAGAGGEGAVVTRFGNTSSADVWALGSSPAVSNGQPPWMRVQTNVDHWVSFTTGDYATHRRQRAIDELSAIGAEALDRDAFMRVYLTDSARPGSENRTRPEDTGVLLGLWAVATVILDPAAPFEAKPDPRYWRVWAESPTIGPPPAPSADASVALV</sequence>
<accession>A0ABN9WQX2</accession>
<dbReference type="EMBL" id="CAUYUJ010019170">
    <property type="protein sequence ID" value="CAK0889083.1"/>
    <property type="molecule type" value="Genomic_DNA"/>
</dbReference>
<protein>
    <recommendedName>
        <fullName evidence="3">Phospholipase B-like</fullName>
    </recommendedName>
</protein>
<dbReference type="Proteomes" id="UP001189429">
    <property type="component" value="Unassembled WGS sequence"/>
</dbReference>
<proteinExistence type="predicted"/>
<gene>
    <name evidence="1" type="ORF">PCOR1329_LOCUS69736</name>
</gene>
<dbReference type="Gene3D" id="3.60.60.10">
    <property type="entry name" value="Penicillin V Acylase, Chain A"/>
    <property type="match status" value="1"/>
</dbReference>
<keyword evidence="2" id="KW-1185">Reference proteome</keyword>
<reference evidence="1" key="1">
    <citation type="submission" date="2023-10" db="EMBL/GenBank/DDBJ databases">
        <authorList>
            <person name="Chen Y."/>
            <person name="Shah S."/>
            <person name="Dougan E. K."/>
            <person name="Thang M."/>
            <person name="Chan C."/>
        </authorList>
    </citation>
    <scope>NUCLEOTIDE SEQUENCE [LARGE SCALE GENOMIC DNA]</scope>
</reference>
<evidence type="ECO:0008006" key="3">
    <source>
        <dbReference type="Google" id="ProtNLM"/>
    </source>
</evidence>
<dbReference type="PANTHER" id="PTHR28583">
    <property type="entry name" value="ACID AMIDASE"/>
    <property type="match status" value="1"/>
</dbReference>
<comment type="caution">
    <text evidence="1">The sequence shown here is derived from an EMBL/GenBank/DDBJ whole genome shotgun (WGS) entry which is preliminary data.</text>
</comment>